<evidence type="ECO:0000313" key="7">
    <source>
        <dbReference type="EMBL" id="EFQ90093.1"/>
    </source>
</evidence>
<evidence type="ECO:0000256" key="2">
    <source>
        <dbReference type="ARBA" id="ARBA00022771"/>
    </source>
</evidence>
<keyword evidence="1" id="KW-0479">Metal-binding</keyword>
<protein>
    <recommendedName>
        <fullName evidence="6">RING-type domain-containing protein</fullName>
    </recommendedName>
</protein>
<dbReference type="PROSITE" id="PS50089">
    <property type="entry name" value="ZF_RING_2"/>
    <property type="match status" value="1"/>
</dbReference>
<feature type="region of interest" description="Disordered" evidence="5">
    <location>
        <begin position="538"/>
        <end position="563"/>
    </location>
</feature>
<dbReference type="Proteomes" id="UP000001067">
    <property type="component" value="Unassembled WGS sequence"/>
</dbReference>
<dbReference type="InterPro" id="IPR001841">
    <property type="entry name" value="Znf_RING"/>
</dbReference>
<gene>
    <name evidence="7" type="ORF">PTT_13411</name>
</gene>
<dbReference type="HOGENOM" id="CLU_407173_0_0_1"/>
<dbReference type="GO" id="GO:0008270">
    <property type="term" value="F:zinc ion binding"/>
    <property type="evidence" value="ECO:0007669"/>
    <property type="project" value="UniProtKB-KW"/>
</dbReference>
<feature type="domain" description="RING-type" evidence="6">
    <location>
        <begin position="294"/>
        <end position="365"/>
    </location>
</feature>
<evidence type="ECO:0000256" key="3">
    <source>
        <dbReference type="ARBA" id="ARBA00022833"/>
    </source>
</evidence>
<dbReference type="Pfam" id="PF00097">
    <property type="entry name" value="zf-C3HC4"/>
    <property type="match status" value="1"/>
</dbReference>
<dbReference type="OrthoDB" id="290834at2759"/>
<dbReference type="KEGG" id="pte:PTT_13411"/>
<dbReference type="AlphaFoldDB" id="E3RW14"/>
<dbReference type="SMART" id="SM00184">
    <property type="entry name" value="RING"/>
    <property type="match status" value="1"/>
</dbReference>
<feature type="compositionally biased region" description="Acidic residues" evidence="5">
    <location>
        <begin position="543"/>
        <end position="563"/>
    </location>
</feature>
<dbReference type="InterPro" id="IPR017907">
    <property type="entry name" value="Znf_RING_CS"/>
</dbReference>
<sequence>MDIPTPVTSIPEPPLLGKRLQRFRWLLHFLHISKLLEVHQPPILLQNINLQRARTLLFEILDQQVSPHGLSPRMRTASTYTWLDLKYEPILARGVSPWDPQYDERPASQLPNPATETFPEGGDFWAGQPVTDLIRHQRFHILDGMRRIIYASQHVDHADAVTKVEWGLEKLWHYMMWMMGHAQYFVYGHNGMQMYKAWNSLDSSQQAKFMQETLTSSTVMTGGSEIKTYVDPSEVNLGFEVSVFMKNYFYLAPTLEMFTVSYCKHVLEDRLATDCFTLVPVPNPTDKLLPDDTCPVCLDPYDHDLTRLHSPDQRGDDDEKVALWDLPGDPRVAIKTLCEHAMCLACLKTWIESTNDNSDLCPLCRGDLKPENPAPKLCAALMEEVVQLQYHSTETPLDLARRLLAAYDTFIAGLLFSKEEIGAWKDENLRCSLHDLYELRCVVTATTADQFQSETVLLELDAWYLLEKSWDRLRHAVAMAAMEPVAYVQTLPTLLRDLDDHQASQWYLRASMEMRKLGVAMREWTVVFQAQHASLMAQREDGYDADSDGEDSDDEDYEDEDVGDSLTDTIATMERLSISSDSAPDAPAPAQPTLRDPLPPAGDYEELFHTPSPTSEPEHEPVDAYSVADSDKDQVDSDDEDFLPTEHGVLGLQWDEQWGGMDRSQDEADSDDEIF</sequence>
<evidence type="ECO:0000256" key="1">
    <source>
        <dbReference type="ARBA" id="ARBA00022723"/>
    </source>
</evidence>
<dbReference type="EMBL" id="GL535356">
    <property type="protein sequence ID" value="EFQ90093.1"/>
    <property type="molecule type" value="Genomic_DNA"/>
</dbReference>
<accession>E3RW14</accession>
<reference evidence="7 8" key="1">
    <citation type="journal article" date="2010" name="Genome Biol.">
        <title>A first genome assembly of the barley fungal pathogen Pyrenophora teres f. teres.</title>
        <authorList>
            <person name="Ellwood S.R."/>
            <person name="Liu Z."/>
            <person name="Syme R.A."/>
            <person name="Lai Z."/>
            <person name="Hane J.K."/>
            <person name="Keiper F."/>
            <person name="Moffat C.S."/>
            <person name="Oliver R.P."/>
            <person name="Friesen T.L."/>
        </authorList>
    </citation>
    <scope>NUCLEOTIDE SEQUENCE [LARGE SCALE GENOMIC DNA]</scope>
    <source>
        <strain evidence="7 8">0-1</strain>
    </source>
</reference>
<evidence type="ECO:0000256" key="5">
    <source>
        <dbReference type="SAM" id="MobiDB-lite"/>
    </source>
</evidence>
<keyword evidence="2 4" id="KW-0863">Zinc-finger</keyword>
<evidence type="ECO:0000313" key="8">
    <source>
        <dbReference type="Proteomes" id="UP000001067"/>
    </source>
</evidence>
<feature type="region of interest" description="Disordered" evidence="5">
    <location>
        <begin position="575"/>
        <end position="675"/>
    </location>
</feature>
<dbReference type="InterPro" id="IPR013083">
    <property type="entry name" value="Znf_RING/FYVE/PHD"/>
</dbReference>
<dbReference type="Gene3D" id="3.30.40.10">
    <property type="entry name" value="Zinc/RING finger domain, C3HC4 (zinc finger)"/>
    <property type="match status" value="1"/>
</dbReference>
<keyword evidence="3" id="KW-0862">Zinc</keyword>
<dbReference type="SUPFAM" id="SSF57850">
    <property type="entry name" value="RING/U-box"/>
    <property type="match status" value="1"/>
</dbReference>
<evidence type="ECO:0000259" key="6">
    <source>
        <dbReference type="PROSITE" id="PS50089"/>
    </source>
</evidence>
<organism evidence="8">
    <name type="scientific">Pyrenophora teres f. teres (strain 0-1)</name>
    <name type="common">Barley net blotch fungus</name>
    <name type="synonym">Drechslera teres f. teres</name>
    <dbReference type="NCBI Taxonomy" id="861557"/>
    <lineage>
        <taxon>Eukaryota</taxon>
        <taxon>Fungi</taxon>
        <taxon>Dikarya</taxon>
        <taxon>Ascomycota</taxon>
        <taxon>Pezizomycotina</taxon>
        <taxon>Dothideomycetes</taxon>
        <taxon>Pleosporomycetidae</taxon>
        <taxon>Pleosporales</taxon>
        <taxon>Pleosporineae</taxon>
        <taxon>Pleosporaceae</taxon>
        <taxon>Pyrenophora</taxon>
    </lineage>
</organism>
<name>E3RW14_PYRTT</name>
<keyword evidence="8" id="KW-1185">Reference proteome</keyword>
<dbReference type="InterPro" id="IPR018957">
    <property type="entry name" value="Znf_C3HC4_RING-type"/>
</dbReference>
<dbReference type="PROSITE" id="PS00518">
    <property type="entry name" value="ZF_RING_1"/>
    <property type="match status" value="1"/>
</dbReference>
<proteinExistence type="predicted"/>
<evidence type="ECO:0000256" key="4">
    <source>
        <dbReference type="PROSITE-ProRule" id="PRU00175"/>
    </source>
</evidence>